<evidence type="ECO:0000313" key="2">
    <source>
        <dbReference type="Proteomes" id="UP001232148"/>
    </source>
</evidence>
<proteinExistence type="predicted"/>
<accession>A0AAD9HRT1</accession>
<sequence>MGYVLPRLAGIYGYWAYMQERATIDAATELPTEHEGNVHVLVCSTSIQAREISKIQPVAYEHVMFTGTSNEPLQQAHHAPHLFPWNKANHFPMERPRATGSGSFNRAVESKLPKDHLVPERPKSSLVFPCMLARSASEAFFFRCSVRAIAATTISRRTPTTMATATVAELYPDGPALLGCVASGSGEAGWRGQAGILRV</sequence>
<name>A0AAD9HRT1_9PEZI</name>
<dbReference type="Proteomes" id="UP001232148">
    <property type="component" value="Unassembled WGS sequence"/>
</dbReference>
<protein>
    <submittedName>
        <fullName evidence="1">Uncharacterized protein</fullName>
    </submittedName>
</protein>
<reference evidence="1" key="1">
    <citation type="submission" date="2021-06" db="EMBL/GenBank/DDBJ databases">
        <title>Comparative genomics, transcriptomics and evolutionary studies reveal genomic signatures of adaptation to plant cell wall in hemibiotrophic fungi.</title>
        <authorList>
            <consortium name="DOE Joint Genome Institute"/>
            <person name="Baroncelli R."/>
            <person name="Diaz J.F."/>
            <person name="Benocci T."/>
            <person name="Peng M."/>
            <person name="Battaglia E."/>
            <person name="Haridas S."/>
            <person name="Andreopoulos W."/>
            <person name="Labutti K."/>
            <person name="Pangilinan J."/>
            <person name="Floch G.L."/>
            <person name="Makela M.R."/>
            <person name="Henrissat B."/>
            <person name="Grigoriev I.V."/>
            <person name="Crouch J.A."/>
            <person name="De Vries R.P."/>
            <person name="Sukno S.A."/>
            <person name="Thon M.R."/>
        </authorList>
    </citation>
    <scope>NUCLEOTIDE SEQUENCE</scope>
    <source>
        <strain evidence="1">MAFF235873</strain>
    </source>
</reference>
<dbReference type="EMBL" id="MU842819">
    <property type="protein sequence ID" value="KAK2033798.1"/>
    <property type="molecule type" value="Genomic_DNA"/>
</dbReference>
<organism evidence="1 2">
    <name type="scientific">Colletotrichum zoysiae</name>
    <dbReference type="NCBI Taxonomy" id="1216348"/>
    <lineage>
        <taxon>Eukaryota</taxon>
        <taxon>Fungi</taxon>
        <taxon>Dikarya</taxon>
        <taxon>Ascomycota</taxon>
        <taxon>Pezizomycotina</taxon>
        <taxon>Sordariomycetes</taxon>
        <taxon>Hypocreomycetidae</taxon>
        <taxon>Glomerellales</taxon>
        <taxon>Glomerellaceae</taxon>
        <taxon>Colletotrichum</taxon>
        <taxon>Colletotrichum graminicola species complex</taxon>
    </lineage>
</organism>
<gene>
    <name evidence="1" type="ORF">LX32DRAFT_42920</name>
</gene>
<keyword evidence="2" id="KW-1185">Reference proteome</keyword>
<dbReference type="AlphaFoldDB" id="A0AAD9HRT1"/>
<comment type="caution">
    <text evidence="1">The sequence shown here is derived from an EMBL/GenBank/DDBJ whole genome shotgun (WGS) entry which is preliminary data.</text>
</comment>
<evidence type="ECO:0000313" key="1">
    <source>
        <dbReference type="EMBL" id="KAK2033798.1"/>
    </source>
</evidence>